<evidence type="ECO:0000313" key="1">
    <source>
        <dbReference type="EMBL" id="KAL1487797.1"/>
    </source>
</evidence>
<proteinExistence type="predicted"/>
<dbReference type="EMBL" id="JBDJPC010000018">
    <property type="protein sequence ID" value="KAL1487797.1"/>
    <property type="molecule type" value="Genomic_DNA"/>
</dbReference>
<accession>A0ABD1DZH0</accession>
<sequence>MEQLTEALTATLLAIQNQVTTRSATSSTPIAIPIFDPRNSDYGAQPWCMEIEKLGTTFSWSSYEQLTRAITGLTGEAREWYSEWKPEDKNWDTFKNEIINLYPAKKNLSERLRKASLYTSEGATSYSEYARKKITLLKALQFNLTEAHLIELVIGDISNETVKIAAFNIESSAMQPDVILGRDLLNRKGIKMLSDYQGVVILGGYEAKREVFAHPI</sequence>
<dbReference type="AlphaFoldDB" id="A0ABD1DZH0"/>
<gene>
    <name evidence="1" type="ORF">ABEB36_015552</name>
</gene>
<keyword evidence="2" id="KW-1185">Reference proteome</keyword>
<dbReference type="Proteomes" id="UP001566132">
    <property type="component" value="Unassembled WGS sequence"/>
</dbReference>
<protein>
    <recommendedName>
        <fullName evidence="3">Retrotransposon gag domain-containing protein</fullName>
    </recommendedName>
</protein>
<organism evidence="1 2">
    <name type="scientific">Hypothenemus hampei</name>
    <name type="common">Coffee berry borer</name>
    <dbReference type="NCBI Taxonomy" id="57062"/>
    <lineage>
        <taxon>Eukaryota</taxon>
        <taxon>Metazoa</taxon>
        <taxon>Ecdysozoa</taxon>
        <taxon>Arthropoda</taxon>
        <taxon>Hexapoda</taxon>
        <taxon>Insecta</taxon>
        <taxon>Pterygota</taxon>
        <taxon>Neoptera</taxon>
        <taxon>Endopterygota</taxon>
        <taxon>Coleoptera</taxon>
        <taxon>Polyphaga</taxon>
        <taxon>Cucujiformia</taxon>
        <taxon>Curculionidae</taxon>
        <taxon>Scolytinae</taxon>
        <taxon>Hypothenemus</taxon>
    </lineage>
</organism>
<evidence type="ECO:0000313" key="2">
    <source>
        <dbReference type="Proteomes" id="UP001566132"/>
    </source>
</evidence>
<evidence type="ECO:0008006" key="3">
    <source>
        <dbReference type="Google" id="ProtNLM"/>
    </source>
</evidence>
<reference evidence="1 2" key="1">
    <citation type="submission" date="2024-05" db="EMBL/GenBank/DDBJ databases">
        <title>Genetic variation in Jamaican populations of the coffee berry borer (Hypothenemus hampei).</title>
        <authorList>
            <person name="Errbii M."/>
            <person name="Myrie A."/>
        </authorList>
    </citation>
    <scope>NUCLEOTIDE SEQUENCE [LARGE SCALE GENOMIC DNA]</scope>
    <source>
        <strain evidence="1">JA-Hopewell-2020-01-JO</strain>
        <tissue evidence="1">Whole body</tissue>
    </source>
</reference>
<name>A0ABD1DZH0_HYPHA</name>
<comment type="caution">
    <text evidence="1">The sequence shown here is derived from an EMBL/GenBank/DDBJ whole genome shotgun (WGS) entry which is preliminary data.</text>
</comment>